<proteinExistence type="predicted"/>
<sequence>MLLTAPTIYTSPTIPKKSLNLPLYARFAICGYNYLS</sequence>
<name>A0A8S5T816_9CAUD</name>
<dbReference type="EMBL" id="BK032769">
    <property type="protein sequence ID" value="DAF59382.1"/>
    <property type="molecule type" value="Genomic_DNA"/>
</dbReference>
<protein>
    <submittedName>
        <fullName evidence="1">Uncharacterized protein</fullName>
    </submittedName>
</protein>
<evidence type="ECO:0000313" key="1">
    <source>
        <dbReference type="EMBL" id="DAF59382.1"/>
    </source>
</evidence>
<reference evidence="1" key="1">
    <citation type="journal article" date="2021" name="Proc. Natl. Acad. Sci. U.S.A.">
        <title>A Catalog of Tens of Thousands of Viruses from Human Metagenomes Reveals Hidden Associations with Chronic Diseases.</title>
        <authorList>
            <person name="Tisza M.J."/>
            <person name="Buck C.B."/>
        </authorList>
    </citation>
    <scope>NUCLEOTIDE SEQUENCE</scope>
    <source>
        <strain evidence="1">CtQQg4</strain>
    </source>
</reference>
<organism evidence="1">
    <name type="scientific">Myoviridae sp. ctQQg4</name>
    <dbReference type="NCBI Taxonomy" id="2827686"/>
    <lineage>
        <taxon>Viruses</taxon>
        <taxon>Duplodnaviria</taxon>
        <taxon>Heunggongvirae</taxon>
        <taxon>Uroviricota</taxon>
        <taxon>Caudoviricetes</taxon>
    </lineage>
</organism>
<accession>A0A8S5T816</accession>